<keyword evidence="6" id="KW-0378">Hydrolase</keyword>
<feature type="transmembrane region" description="Helical" evidence="10">
    <location>
        <begin position="346"/>
        <end position="369"/>
    </location>
</feature>
<accession>A0A183CF19</accession>
<reference evidence="13" key="3">
    <citation type="submission" date="2016-06" db="UniProtKB">
        <authorList>
            <consortium name="WormBaseParasite"/>
        </authorList>
    </citation>
    <scope>IDENTIFICATION</scope>
</reference>
<dbReference type="AlphaFoldDB" id="A0A183CF19"/>
<proteinExistence type="inferred from homology"/>
<comment type="subcellular location">
    <subcellularLocation>
        <location evidence="2">Membrane</location>
        <topology evidence="2">Multi-pass membrane protein</topology>
    </subcellularLocation>
</comment>
<dbReference type="Proteomes" id="UP000050741">
    <property type="component" value="Unassembled WGS sequence"/>
</dbReference>
<feature type="transmembrane region" description="Helical" evidence="10">
    <location>
        <begin position="137"/>
        <end position="158"/>
    </location>
</feature>
<evidence type="ECO:0000256" key="10">
    <source>
        <dbReference type="SAM" id="Phobius"/>
    </source>
</evidence>
<dbReference type="WBParaSite" id="GPLIN_001147400">
    <property type="protein sequence ID" value="GPLIN_001147400"/>
    <property type="gene ID" value="GPLIN_001147400"/>
</dbReference>
<evidence type="ECO:0000256" key="1">
    <source>
        <dbReference type="ARBA" id="ARBA00000156"/>
    </source>
</evidence>
<keyword evidence="8 10" id="KW-0472">Membrane</keyword>
<evidence type="ECO:0000256" key="5">
    <source>
        <dbReference type="ARBA" id="ARBA00022692"/>
    </source>
</evidence>
<reference evidence="12" key="2">
    <citation type="submission" date="2014-05" db="EMBL/GenBank/DDBJ databases">
        <title>The genome and life-stage specific transcriptomes of Globodera pallida elucidate key aspects of plant parasitism by a cyst nematode.</title>
        <authorList>
            <person name="Cotton J.A."/>
            <person name="Lilley C.J."/>
            <person name="Jones L.M."/>
            <person name="Kikuchi T."/>
            <person name="Reid A.J."/>
            <person name="Thorpe P."/>
            <person name="Tsai I.J."/>
            <person name="Beasley H."/>
            <person name="Blok V."/>
            <person name="Cock P.J.A."/>
            <person name="Van den Akker S.E."/>
            <person name="Holroyd N."/>
            <person name="Hunt M."/>
            <person name="Mantelin S."/>
            <person name="Naghra H."/>
            <person name="Pain A."/>
            <person name="Palomares-Rius J.E."/>
            <person name="Zarowiecki M."/>
            <person name="Berriman M."/>
            <person name="Jones J.T."/>
            <person name="Urwin P.E."/>
        </authorList>
    </citation>
    <scope>NUCLEOTIDE SEQUENCE [LARGE SCALE GENOMIC DNA]</scope>
    <source>
        <strain evidence="12">Lindley</strain>
    </source>
</reference>
<dbReference type="InterPro" id="IPR035952">
    <property type="entry name" value="Rhomboid-like_sf"/>
</dbReference>
<feature type="domain" description="Peptidase S54 rhomboid" evidence="11">
    <location>
        <begin position="274"/>
        <end position="370"/>
    </location>
</feature>
<feature type="transmembrane region" description="Helical" evidence="10">
    <location>
        <begin position="97"/>
        <end position="116"/>
    </location>
</feature>
<keyword evidence="5 10" id="KW-0812">Transmembrane</keyword>
<dbReference type="EC" id="3.4.21.105" evidence="4"/>
<dbReference type="GO" id="GO:0004252">
    <property type="term" value="F:serine-type endopeptidase activity"/>
    <property type="evidence" value="ECO:0007669"/>
    <property type="project" value="InterPro"/>
</dbReference>
<feature type="transmembrane region" description="Helical" evidence="10">
    <location>
        <begin position="29"/>
        <end position="47"/>
    </location>
</feature>
<dbReference type="PANTHER" id="PTHR43731">
    <property type="entry name" value="RHOMBOID PROTEASE"/>
    <property type="match status" value="1"/>
</dbReference>
<dbReference type="SUPFAM" id="SSF144091">
    <property type="entry name" value="Rhomboid-like"/>
    <property type="match status" value="2"/>
</dbReference>
<evidence type="ECO:0000256" key="2">
    <source>
        <dbReference type="ARBA" id="ARBA00004141"/>
    </source>
</evidence>
<feature type="transmembrane region" description="Helical" evidence="10">
    <location>
        <begin position="257"/>
        <end position="279"/>
    </location>
</feature>
<feature type="compositionally biased region" description="Basic and acidic residues" evidence="9">
    <location>
        <begin position="406"/>
        <end position="428"/>
    </location>
</feature>
<evidence type="ECO:0000256" key="9">
    <source>
        <dbReference type="SAM" id="MobiDB-lite"/>
    </source>
</evidence>
<dbReference type="InterPro" id="IPR022764">
    <property type="entry name" value="Peptidase_S54_rhomboid_dom"/>
</dbReference>
<comment type="similarity">
    <text evidence="3">Belongs to the peptidase S54 family.</text>
</comment>
<keyword evidence="7 10" id="KW-1133">Transmembrane helix</keyword>
<organism evidence="12 13">
    <name type="scientific">Globodera pallida</name>
    <name type="common">Potato cyst nematode worm</name>
    <name type="synonym">Heterodera pallida</name>
    <dbReference type="NCBI Taxonomy" id="36090"/>
    <lineage>
        <taxon>Eukaryota</taxon>
        <taxon>Metazoa</taxon>
        <taxon>Ecdysozoa</taxon>
        <taxon>Nematoda</taxon>
        <taxon>Chromadorea</taxon>
        <taxon>Rhabditida</taxon>
        <taxon>Tylenchina</taxon>
        <taxon>Tylenchomorpha</taxon>
        <taxon>Tylenchoidea</taxon>
        <taxon>Heteroderidae</taxon>
        <taxon>Heteroderinae</taxon>
        <taxon>Globodera</taxon>
    </lineage>
</organism>
<dbReference type="PANTHER" id="PTHR43731:SF14">
    <property type="entry name" value="PRESENILIN-ASSOCIATED RHOMBOID-LIKE PROTEIN, MITOCHONDRIAL"/>
    <property type="match status" value="1"/>
</dbReference>
<evidence type="ECO:0000313" key="13">
    <source>
        <dbReference type="WBParaSite" id="GPLIN_001147400"/>
    </source>
</evidence>
<name>A0A183CF19_GLOPA</name>
<dbReference type="Pfam" id="PF01694">
    <property type="entry name" value="Rhomboid"/>
    <property type="match status" value="2"/>
</dbReference>
<feature type="transmembrane region" description="Helical" evidence="10">
    <location>
        <begin position="230"/>
        <end position="251"/>
    </location>
</feature>
<keyword evidence="12" id="KW-1185">Reference proteome</keyword>
<evidence type="ECO:0000256" key="4">
    <source>
        <dbReference type="ARBA" id="ARBA00013039"/>
    </source>
</evidence>
<feature type="region of interest" description="Disordered" evidence="9">
    <location>
        <begin position="402"/>
        <end position="428"/>
    </location>
</feature>
<evidence type="ECO:0000256" key="3">
    <source>
        <dbReference type="ARBA" id="ARBA00009045"/>
    </source>
</evidence>
<evidence type="ECO:0000256" key="7">
    <source>
        <dbReference type="ARBA" id="ARBA00022989"/>
    </source>
</evidence>
<reference evidence="12" key="1">
    <citation type="submission" date="2013-12" db="EMBL/GenBank/DDBJ databases">
        <authorList>
            <person name="Aslett M."/>
        </authorList>
    </citation>
    <scope>NUCLEOTIDE SEQUENCE [LARGE SCALE GENOMIC DNA]</scope>
    <source>
        <strain evidence="12">Lindley</strain>
    </source>
</reference>
<evidence type="ECO:0000259" key="11">
    <source>
        <dbReference type="Pfam" id="PF01694"/>
    </source>
</evidence>
<dbReference type="Gene3D" id="1.20.1540.10">
    <property type="entry name" value="Rhomboid-like"/>
    <property type="match status" value="2"/>
</dbReference>
<feature type="transmembrane region" description="Helical" evidence="10">
    <location>
        <begin position="199"/>
        <end position="218"/>
    </location>
</feature>
<dbReference type="GO" id="GO:0016020">
    <property type="term" value="C:membrane"/>
    <property type="evidence" value="ECO:0007669"/>
    <property type="project" value="UniProtKB-SubCell"/>
</dbReference>
<feature type="transmembrane region" description="Helical" evidence="10">
    <location>
        <begin position="314"/>
        <end position="334"/>
    </location>
</feature>
<feature type="transmembrane region" description="Helical" evidence="10">
    <location>
        <begin position="59"/>
        <end position="77"/>
    </location>
</feature>
<dbReference type="InterPro" id="IPR050925">
    <property type="entry name" value="Rhomboid_protease_S54"/>
</dbReference>
<comment type="catalytic activity">
    <reaction evidence="1">
        <text>Cleaves type-1 transmembrane domains using a catalytic dyad composed of serine and histidine that are contributed by different transmembrane domains.</text>
        <dbReference type="EC" id="3.4.21.105"/>
    </reaction>
</comment>
<evidence type="ECO:0000256" key="6">
    <source>
        <dbReference type="ARBA" id="ARBA00022801"/>
    </source>
</evidence>
<evidence type="ECO:0000256" key="8">
    <source>
        <dbReference type="ARBA" id="ARBA00023136"/>
    </source>
</evidence>
<feature type="domain" description="Peptidase S54 rhomboid" evidence="11">
    <location>
        <begin position="98"/>
        <end position="199"/>
    </location>
</feature>
<evidence type="ECO:0000313" key="12">
    <source>
        <dbReference type="Proteomes" id="UP000050741"/>
    </source>
</evidence>
<protein>
    <recommendedName>
        <fullName evidence="4">rhomboid protease</fullName>
        <ecNumber evidence="4">3.4.21.105</ecNumber>
    </recommendedName>
</protein>
<sequence>MAMGAILAAAAFCMADILRFCYVLIKGGFFYLLTSGLFFTAAAVYDSKNAQPKLQSTPKLIWTLIGANVAVFLLWHVPALVPAMFDYFTFGVASENFWLSMFLSMFSHFRFLHLLANMLELENFAVDAIGLLGPAQFMAMYLSGGLFSALFLMCYNALIVSEIPALGASGAISAVVGYVCAKLPDQLVHFSFLPMFQLLFYRFRTNSLFFTTAAVYDYKNAQPKLQSTRNWIWTLIGAVAVFLLWHVTALVPAMSRYFTSGVASDILSGVVIGVIFRLFSLCHEVSIAEENPSLGASGAICSGVGYVCAKLQGLLMYFIFLPIFPFSANSFLYGSLALETFCLLRILPFHTSVGHAAHIGGFLFGMYYAHYGEPHYRHVVNWLRGNVGALPTTTSSSTMMIVNSRNKREEEDTNNDRELLTEDEYRVQ</sequence>